<sequence length="620" mass="66791">MAADDTSSTEMDWSNLLDDLLGMIRARVASPRGRICFAAVCRSWRAAASQHMVTPALPLLVLSLDAWGKRNDLYCHDEGRVFHVPLPSKLHKTRFCGTYNGGWIAAITRPSTLGIVNLFSSVEVVLSTKQRDMAWPGRNGRQLIRRIIFSEVPTSSACILVALTTDHDKVALCRVGCPDGGWTIHGCDREEFCDIVFHHGELYGLTRRSEKLFKFDIGVNQDGAPVVTAAHPLDVQSCDVPIASSYIYFTTYIFGLHGKLAMAMMTRWFENHNPFFKVFELAVTTDDAHDYEWKEPPRLDLLQPVTYARCGRDVYIGGSNGAHEGTVKSTTMDLDKMTDGERVAAANGQDLEQARRGVDLPPSAGHGTNRLAIGNLIRELVLEGVATFLVVFWSCTAAVMQETRHALSFPTVCLVVGLTVAFVLGWMGPAHLNPAVTVTFAAFRYFPWRKLPLYAAAQLGASVLACLSVNAVMRAREEDFYGTVPRPPGAGARLPFLLEILASAVLMIVIATVARSSASKAAGGMAIGAAVGTLGLVIGPVSGGSMNPVRSLGPAIVFGRYTDIWIYVVAPVAGMLLGALLNLAVRQSDAIVGFLCGGRGTSSRVVVIARPVVGGAAGSN</sequence>
<evidence type="ECO:0000313" key="10">
    <source>
        <dbReference type="Proteomes" id="UP001231189"/>
    </source>
</evidence>
<evidence type="ECO:0000256" key="6">
    <source>
        <dbReference type="ARBA" id="ARBA00023136"/>
    </source>
</evidence>
<dbReference type="Gene3D" id="1.20.1280.50">
    <property type="match status" value="1"/>
</dbReference>
<gene>
    <name evidence="9" type="ORF">QYE76_049475</name>
</gene>
<comment type="subcellular location">
    <subcellularLocation>
        <location evidence="1">Membrane</location>
        <topology evidence="1">Multi-pass membrane protein</topology>
    </subcellularLocation>
</comment>
<evidence type="ECO:0000256" key="1">
    <source>
        <dbReference type="ARBA" id="ARBA00004141"/>
    </source>
</evidence>
<dbReference type="InterPro" id="IPR005174">
    <property type="entry name" value="KIB1-4_b-propeller"/>
</dbReference>
<evidence type="ECO:0000313" key="9">
    <source>
        <dbReference type="EMBL" id="KAK1661316.1"/>
    </source>
</evidence>
<evidence type="ECO:0000256" key="7">
    <source>
        <dbReference type="SAM" id="Phobius"/>
    </source>
</evidence>
<feature type="transmembrane region" description="Helical" evidence="7">
    <location>
        <begin position="380"/>
        <end position="400"/>
    </location>
</feature>
<feature type="transmembrane region" description="Helical" evidence="7">
    <location>
        <begin position="406"/>
        <end position="430"/>
    </location>
</feature>
<dbReference type="InterPro" id="IPR023271">
    <property type="entry name" value="Aquaporin-like"/>
</dbReference>
<evidence type="ECO:0000256" key="3">
    <source>
        <dbReference type="ARBA" id="ARBA00022692"/>
    </source>
</evidence>
<keyword evidence="6 7" id="KW-0472">Membrane</keyword>
<feature type="transmembrane region" description="Helical" evidence="7">
    <location>
        <begin position="564"/>
        <end position="585"/>
    </location>
</feature>
<name>A0AAD8WGX5_LOLMU</name>
<dbReference type="Pfam" id="PF03478">
    <property type="entry name" value="Beta-prop_KIB1-4"/>
    <property type="match status" value="1"/>
</dbReference>
<dbReference type="Proteomes" id="UP001231189">
    <property type="component" value="Unassembled WGS sequence"/>
</dbReference>
<keyword evidence="3 7" id="KW-0812">Transmembrane</keyword>
<keyword evidence="2" id="KW-0813">Transport</keyword>
<dbReference type="Pfam" id="PF00230">
    <property type="entry name" value="MIP"/>
    <property type="match status" value="1"/>
</dbReference>
<feature type="domain" description="KIB1-4 beta-propeller" evidence="8">
    <location>
        <begin position="78"/>
        <end position="296"/>
    </location>
</feature>
<evidence type="ECO:0000256" key="2">
    <source>
        <dbReference type="ARBA" id="ARBA00022448"/>
    </source>
</evidence>
<accession>A0AAD8WGX5</accession>
<keyword evidence="5 7" id="KW-1133">Transmembrane helix</keyword>
<dbReference type="EMBL" id="JAUUTY010000003">
    <property type="protein sequence ID" value="KAK1661316.1"/>
    <property type="molecule type" value="Genomic_DNA"/>
</dbReference>
<dbReference type="Gene3D" id="1.20.1080.10">
    <property type="entry name" value="Glycerol uptake facilitator protein"/>
    <property type="match status" value="1"/>
</dbReference>
<dbReference type="PRINTS" id="PR00783">
    <property type="entry name" value="MINTRINSICP"/>
</dbReference>
<dbReference type="SUPFAM" id="SSF81338">
    <property type="entry name" value="Aquaporin-like"/>
    <property type="match status" value="1"/>
</dbReference>
<evidence type="ECO:0000259" key="8">
    <source>
        <dbReference type="Pfam" id="PF03478"/>
    </source>
</evidence>
<dbReference type="AlphaFoldDB" id="A0AAD8WGX5"/>
<keyword evidence="4" id="KW-0677">Repeat</keyword>
<proteinExistence type="predicted"/>
<organism evidence="9 10">
    <name type="scientific">Lolium multiflorum</name>
    <name type="common">Italian ryegrass</name>
    <name type="synonym">Lolium perenne subsp. multiflorum</name>
    <dbReference type="NCBI Taxonomy" id="4521"/>
    <lineage>
        <taxon>Eukaryota</taxon>
        <taxon>Viridiplantae</taxon>
        <taxon>Streptophyta</taxon>
        <taxon>Embryophyta</taxon>
        <taxon>Tracheophyta</taxon>
        <taxon>Spermatophyta</taxon>
        <taxon>Magnoliopsida</taxon>
        <taxon>Liliopsida</taxon>
        <taxon>Poales</taxon>
        <taxon>Poaceae</taxon>
        <taxon>BOP clade</taxon>
        <taxon>Pooideae</taxon>
        <taxon>Poodae</taxon>
        <taxon>Poeae</taxon>
        <taxon>Poeae Chloroplast Group 2 (Poeae type)</taxon>
        <taxon>Loliodinae</taxon>
        <taxon>Loliinae</taxon>
        <taxon>Lolium</taxon>
    </lineage>
</organism>
<dbReference type="PROSITE" id="PS00221">
    <property type="entry name" value="MIP"/>
    <property type="match status" value="1"/>
</dbReference>
<dbReference type="PANTHER" id="PTHR45724">
    <property type="entry name" value="AQUAPORIN NIP2-1"/>
    <property type="match status" value="1"/>
</dbReference>
<dbReference type="InterPro" id="IPR034294">
    <property type="entry name" value="Aquaporin_transptr"/>
</dbReference>
<comment type="caution">
    <text evidence="9">The sequence shown here is derived from an EMBL/GenBank/DDBJ whole genome shotgun (WGS) entry which is preliminary data.</text>
</comment>
<reference evidence="9" key="1">
    <citation type="submission" date="2023-07" db="EMBL/GenBank/DDBJ databases">
        <title>A chromosome-level genome assembly of Lolium multiflorum.</title>
        <authorList>
            <person name="Chen Y."/>
            <person name="Copetti D."/>
            <person name="Kolliker R."/>
            <person name="Studer B."/>
        </authorList>
    </citation>
    <scope>NUCLEOTIDE SEQUENCE</scope>
    <source>
        <strain evidence="9">02402/16</strain>
        <tissue evidence="9">Leaf</tissue>
    </source>
</reference>
<dbReference type="PANTHER" id="PTHR45724:SF23">
    <property type="entry name" value="AQUAPORIN NIP4-1-RELATED"/>
    <property type="match status" value="1"/>
</dbReference>
<dbReference type="InterPro" id="IPR000425">
    <property type="entry name" value="MIP"/>
</dbReference>
<dbReference type="InterPro" id="IPR022357">
    <property type="entry name" value="MIP_CS"/>
</dbReference>
<feature type="transmembrane region" description="Helical" evidence="7">
    <location>
        <begin position="521"/>
        <end position="544"/>
    </location>
</feature>
<keyword evidence="10" id="KW-1185">Reference proteome</keyword>
<evidence type="ECO:0000256" key="4">
    <source>
        <dbReference type="ARBA" id="ARBA00022737"/>
    </source>
</evidence>
<feature type="transmembrane region" description="Helical" evidence="7">
    <location>
        <begin position="493"/>
        <end position="514"/>
    </location>
</feature>
<feature type="transmembrane region" description="Helical" evidence="7">
    <location>
        <begin position="451"/>
        <end position="473"/>
    </location>
</feature>
<dbReference type="GO" id="GO:0015267">
    <property type="term" value="F:channel activity"/>
    <property type="evidence" value="ECO:0007669"/>
    <property type="project" value="InterPro"/>
</dbReference>
<protein>
    <recommendedName>
        <fullName evidence="8">KIB1-4 beta-propeller domain-containing protein</fullName>
    </recommendedName>
</protein>
<evidence type="ECO:0000256" key="5">
    <source>
        <dbReference type="ARBA" id="ARBA00022989"/>
    </source>
</evidence>
<dbReference type="GO" id="GO:0016020">
    <property type="term" value="C:membrane"/>
    <property type="evidence" value="ECO:0007669"/>
    <property type="project" value="UniProtKB-SubCell"/>
</dbReference>